<gene>
    <name evidence="2" type="ORF">P5G59_15085</name>
</gene>
<evidence type="ECO:0000313" key="2">
    <source>
        <dbReference type="EMBL" id="MDN4598476.1"/>
    </source>
</evidence>
<evidence type="ECO:0000256" key="1">
    <source>
        <dbReference type="SAM" id="MobiDB-lite"/>
    </source>
</evidence>
<dbReference type="EMBL" id="JAROCB010000004">
    <property type="protein sequence ID" value="MDN4598476.1"/>
    <property type="molecule type" value="Genomic_DNA"/>
</dbReference>
<feature type="compositionally biased region" description="Basic residues" evidence="1">
    <location>
        <begin position="20"/>
        <end position="30"/>
    </location>
</feature>
<dbReference type="RefSeq" id="WP_301219820.1">
    <property type="nucleotide sequence ID" value="NZ_JAROCB010000004.1"/>
</dbReference>
<evidence type="ECO:0000313" key="3">
    <source>
        <dbReference type="Proteomes" id="UP001174210"/>
    </source>
</evidence>
<dbReference type="Proteomes" id="UP001174210">
    <property type="component" value="Unassembled WGS sequence"/>
</dbReference>
<name>A0ABT8J059_9MICO</name>
<evidence type="ECO:0008006" key="4">
    <source>
        <dbReference type="Google" id="ProtNLM"/>
    </source>
</evidence>
<protein>
    <recommendedName>
        <fullName evidence="4">Holliday junction resolvase</fullName>
    </recommendedName>
</protein>
<keyword evidence="3" id="KW-1185">Reference proteome</keyword>
<organism evidence="2 3">
    <name type="scientific">Leifsonia virtsii</name>
    <dbReference type="NCBI Taxonomy" id="3035915"/>
    <lineage>
        <taxon>Bacteria</taxon>
        <taxon>Bacillati</taxon>
        <taxon>Actinomycetota</taxon>
        <taxon>Actinomycetes</taxon>
        <taxon>Micrococcales</taxon>
        <taxon>Microbacteriaceae</taxon>
        <taxon>Leifsonia</taxon>
    </lineage>
</organism>
<accession>A0ABT8J059</accession>
<comment type="caution">
    <text evidence="2">The sequence shown here is derived from an EMBL/GenBank/DDBJ whole genome shotgun (WGS) entry which is preliminary data.</text>
</comment>
<proteinExistence type="predicted"/>
<reference evidence="2" key="1">
    <citation type="submission" date="2023-03" db="EMBL/GenBank/DDBJ databases">
        <title>MT1 and MT2 Draft Genomes of Novel Species.</title>
        <authorList>
            <person name="Venkateswaran K."/>
        </authorList>
    </citation>
    <scope>NUCLEOTIDE SEQUENCE</scope>
    <source>
        <strain evidence="2">F6_8S_P_1A</strain>
    </source>
</reference>
<sequence length="143" mass="15322">MSDNLATPTGAAPTLPSAVKKPRRNHRSAKKAGSSFETLVAGFLAIRLGDERIERRARNGAKDRGDIAGVLTVRGGRVVIECKNVTSTALPAWLREAEVERGNDDAAIGVVVHKRHGSARPDEQFVTMSLETFAHLLQGGEAL</sequence>
<feature type="region of interest" description="Disordered" evidence="1">
    <location>
        <begin position="1"/>
        <end position="33"/>
    </location>
</feature>